<proteinExistence type="predicted"/>
<evidence type="ECO:0000313" key="3">
    <source>
        <dbReference type="Proteomes" id="UP000075304"/>
    </source>
</evidence>
<dbReference type="Proteomes" id="UP000075304">
    <property type="component" value="Unassembled WGS sequence"/>
</dbReference>
<sequence length="89" mass="10085">MAAEMNGIYRELAAIRHTDPRAQGAQTAIRKWFDFLNLHFGNYTPEAFKGLGQMYIEDSRFTKNIDQFGEGLATFMAAAMAEFANQTEE</sequence>
<dbReference type="EMBL" id="LQYI01000071">
    <property type="protein sequence ID" value="KYC67468.1"/>
    <property type="molecule type" value="Genomic_DNA"/>
</dbReference>
<gene>
    <name evidence="2" type="ORF">B4099_3414</name>
</gene>
<reference evidence="2 3" key="1">
    <citation type="submission" date="2016-01" db="EMBL/GenBank/DDBJ databases">
        <title>Genome Sequences of Twelve Sporeforming Bacillus Species Isolated from Foods.</title>
        <authorList>
            <person name="Berendsen E.M."/>
            <person name="Wells-Bennik M.H."/>
            <person name="Krawcyk A.O."/>
            <person name="De Jong A."/>
            <person name="Holsappel S."/>
            <person name="Eijlander R.T."/>
            <person name="Kuipers O.P."/>
        </authorList>
    </citation>
    <scope>NUCLEOTIDE SEQUENCE [LARGE SCALE GENOMIC DNA]</scope>
    <source>
        <strain evidence="2 3">B4099</strain>
    </source>
</reference>
<feature type="domain" description="TipAS antibiotic-recognition" evidence="1">
    <location>
        <begin position="1"/>
        <end position="82"/>
    </location>
</feature>
<accession>A0A150KE83</accession>
<organism evidence="2 3">
    <name type="scientific">Heyndrickxia coagulans</name>
    <name type="common">Weizmannia coagulans</name>
    <dbReference type="NCBI Taxonomy" id="1398"/>
    <lineage>
        <taxon>Bacteria</taxon>
        <taxon>Bacillati</taxon>
        <taxon>Bacillota</taxon>
        <taxon>Bacilli</taxon>
        <taxon>Bacillales</taxon>
        <taxon>Bacillaceae</taxon>
        <taxon>Heyndrickxia</taxon>
    </lineage>
</organism>
<dbReference type="AlphaFoldDB" id="A0A150KE83"/>
<evidence type="ECO:0000259" key="1">
    <source>
        <dbReference type="Pfam" id="PF07739"/>
    </source>
</evidence>
<comment type="caution">
    <text evidence="2">The sequence shown here is derived from an EMBL/GenBank/DDBJ whole genome shotgun (WGS) entry which is preliminary data.</text>
</comment>
<dbReference type="Pfam" id="PF07739">
    <property type="entry name" value="TipAS"/>
    <property type="match status" value="1"/>
</dbReference>
<name>A0A150KE83_HEYCO</name>
<evidence type="ECO:0000313" key="2">
    <source>
        <dbReference type="EMBL" id="KYC67468.1"/>
    </source>
</evidence>
<dbReference type="Gene3D" id="1.10.490.50">
    <property type="entry name" value="Antibiotic binding domain of TipA-like multidrug resistance regulators"/>
    <property type="match status" value="1"/>
</dbReference>
<dbReference type="SUPFAM" id="SSF89082">
    <property type="entry name" value="Antibiotic binding domain of TipA-like multidrug resistance regulators"/>
    <property type="match status" value="1"/>
</dbReference>
<dbReference type="InterPro" id="IPR036244">
    <property type="entry name" value="TipA-like_antibiotic-bd"/>
</dbReference>
<protein>
    <recommendedName>
        <fullName evidence="1">TipAS antibiotic-recognition domain-containing protein</fullName>
    </recommendedName>
</protein>
<dbReference type="PATRIC" id="fig|1398.25.peg.3614"/>
<dbReference type="InterPro" id="IPR012925">
    <property type="entry name" value="TipAS_dom"/>
</dbReference>